<reference evidence="2 3" key="1">
    <citation type="submission" date="2019-06" db="EMBL/GenBank/DDBJ databases">
        <title>Sequencing the genomes of 1000 actinobacteria strains.</title>
        <authorList>
            <person name="Klenk H.-P."/>
        </authorList>
    </citation>
    <scope>NUCLEOTIDE SEQUENCE [LARGE SCALE GENOMIC DNA]</scope>
    <source>
        <strain evidence="2 3">DSM 102131</strain>
    </source>
</reference>
<proteinExistence type="predicted"/>
<organism evidence="2 3">
    <name type="scientific">Micromonospora palomenae</name>
    <dbReference type="NCBI Taxonomy" id="1461247"/>
    <lineage>
        <taxon>Bacteria</taxon>
        <taxon>Bacillati</taxon>
        <taxon>Actinomycetota</taxon>
        <taxon>Actinomycetes</taxon>
        <taxon>Micromonosporales</taxon>
        <taxon>Micromonosporaceae</taxon>
        <taxon>Micromonospora</taxon>
    </lineage>
</organism>
<dbReference type="EMBL" id="VIXA01000005">
    <property type="protein sequence ID" value="TWG10991.1"/>
    <property type="molecule type" value="Genomic_DNA"/>
</dbReference>
<comment type="caution">
    <text evidence="2">The sequence shown here is derived from an EMBL/GenBank/DDBJ whole genome shotgun (WGS) entry which is preliminary data.</text>
</comment>
<name>A0A561VHA8_9ACTN</name>
<evidence type="ECO:0008006" key="4">
    <source>
        <dbReference type="Google" id="ProtNLM"/>
    </source>
</evidence>
<keyword evidence="3" id="KW-1185">Reference proteome</keyword>
<dbReference type="Proteomes" id="UP000319927">
    <property type="component" value="Unassembled WGS sequence"/>
</dbReference>
<evidence type="ECO:0000313" key="3">
    <source>
        <dbReference type="Proteomes" id="UP000319927"/>
    </source>
</evidence>
<feature type="compositionally biased region" description="Low complexity" evidence="1">
    <location>
        <begin position="266"/>
        <end position="280"/>
    </location>
</feature>
<accession>A0A561VHA8</accession>
<evidence type="ECO:0000313" key="2">
    <source>
        <dbReference type="EMBL" id="TWG10991.1"/>
    </source>
</evidence>
<gene>
    <name evidence="2" type="ORF">FHX75_1579</name>
</gene>
<feature type="region of interest" description="Disordered" evidence="1">
    <location>
        <begin position="104"/>
        <end position="151"/>
    </location>
</feature>
<sequence length="310" mass="33106">MMCSTRLICRFPARESRWRTCSPEDASMGDTALHTVALVQARDAGPGRVYYQRKLSEGKTPAEARRALKRRLTNVLYRHLTKDQLKLATGGLTHRGALEPLPALGRHPGLGRPNESHTTSVGSRIESDSPGASTEAWPGHGRRSMKQVAELSAPRSVESAAFLAQDARGPGQPGLSVRSPQWVITPTLTTGTNATTAYKSADVQWTHRGPVSADPLAWGGCALTTAAPTAQSIVWSGLMRMPGGSTGRRAGPSRSHAVRQVSSPASNSSLDSTTTLVSTTRAEDSITVSSAPIEREMSDQTCASGWRSVR</sequence>
<feature type="region of interest" description="Disordered" evidence="1">
    <location>
        <begin position="243"/>
        <end position="283"/>
    </location>
</feature>
<protein>
    <recommendedName>
        <fullName evidence="4">Transposase IS116/IS110/IS902 family protein</fullName>
    </recommendedName>
</protein>
<evidence type="ECO:0000256" key="1">
    <source>
        <dbReference type="SAM" id="MobiDB-lite"/>
    </source>
</evidence>
<dbReference type="AlphaFoldDB" id="A0A561VHA8"/>